<gene>
    <name evidence="2" type="ORF">PRVXT_000035</name>
</gene>
<proteinExistence type="predicted"/>
<dbReference type="AlphaFoldDB" id="A0AAU7VLJ6"/>
<dbReference type="Pfam" id="PF07441">
    <property type="entry name" value="BofA"/>
    <property type="match status" value="1"/>
</dbReference>
<feature type="transmembrane region" description="Helical" evidence="1">
    <location>
        <begin position="35"/>
        <end position="56"/>
    </location>
</feature>
<feature type="transmembrane region" description="Helical" evidence="1">
    <location>
        <begin position="62"/>
        <end position="88"/>
    </location>
</feature>
<evidence type="ECO:0000313" key="2">
    <source>
        <dbReference type="EMBL" id="XBX74950.1"/>
    </source>
</evidence>
<protein>
    <submittedName>
        <fullName evidence="2">Pro-sigmaK processing inhibitor BofA family protein</fullName>
    </submittedName>
</protein>
<keyword evidence="1" id="KW-1133">Transmembrane helix</keyword>
<keyword evidence="1" id="KW-0472">Membrane</keyword>
<reference evidence="2" key="2">
    <citation type="submission" date="2024-06" db="EMBL/GenBank/DDBJ databases">
        <authorList>
            <person name="Petrova K.O."/>
            <person name="Toshchakov S.V."/>
            <person name="Boltjanskaja Y.V."/>
            <person name="Kevbrin V."/>
        </authorList>
    </citation>
    <scope>NUCLEOTIDE SEQUENCE</scope>
    <source>
        <strain evidence="2">Z-910T</strain>
    </source>
</reference>
<name>A0AAU7VLJ6_9FIRM</name>
<reference evidence="2" key="1">
    <citation type="journal article" date="2013" name="Extremophiles">
        <title>Proteinivorax tanatarense gen. nov., sp. nov., an anaerobic, haloalkaliphilic, proteolytic bacterium isolated from a decaying algal bloom, and proposal of Proteinivoraceae fam. nov.</title>
        <authorList>
            <person name="Kevbrin V."/>
            <person name="Boltyanskaya Y."/>
            <person name="Zhilina T."/>
            <person name="Kolganova T."/>
            <person name="Lavrentjeva E."/>
            <person name="Kuznetsov B."/>
        </authorList>
    </citation>
    <scope>NUCLEOTIDE SEQUENCE</scope>
    <source>
        <strain evidence="2">Z-910T</strain>
    </source>
</reference>
<accession>A0AAU7VLJ6</accession>
<dbReference type="EMBL" id="CP158367">
    <property type="protein sequence ID" value="XBX74950.1"/>
    <property type="molecule type" value="Genomic_DNA"/>
</dbReference>
<dbReference type="InterPro" id="IPR010001">
    <property type="entry name" value="BofA"/>
</dbReference>
<evidence type="ECO:0000256" key="1">
    <source>
        <dbReference type="SAM" id="Phobius"/>
    </source>
</evidence>
<feature type="transmembrane region" description="Helical" evidence="1">
    <location>
        <begin position="6"/>
        <end position="23"/>
    </location>
</feature>
<organism evidence="2">
    <name type="scientific">Proteinivorax tanatarense</name>
    <dbReference type="NCBI Taxonomy" id="1260629"/>
    <lineage>
        <taxon>Bacteria</taxon>
        <taxon>Bacillati</taxon>
        <taxon>Bacillota</taxon>
        <taxon>Clostridia</taxon>
        <taxon>Eubacteriales</taxon>
        <taxon>Proteinivoracaceae</taxon>
        <taxon>Proteinivorax</taxon>
    </lineage>
</organism>
<sequence>MNANYEILFISILALFAAALLLRPMIKRGKTILKLVLFSGMGLCLLIFLNIFGNYFNMYLPLNYFTILTSLALGCPGVVMLGVLKIIFV</sequence>
<keyword evidence="1" id="KW-0812">Transmembrane</keyword>
<dbReference type="RefSeq" id="WP_350343697.1">
    <property type="nucleotide sequence ID" value="NZ_CP158367.1"/>
</dbReference>